<evidence type="ECO:0000313" key="8">
    <source>
        <dbReference type="EMBL" id="KAL2786353.1"/>
    </source>
</evidence>
<dbReference type="EMBL" id="JBFTWV010000120">
    <property type="protein sequence ID" value="KAL2786353.1"/>
    <property type="molecule type" value="Genomic_DNA"/>
</dbReference>
<evidence type="ECO:0000256" key="3">
    <source>
        <dbReference type="ARBA" id="ARBA00023125"/>
    </source>
</evidence>
<dbReference type="Proteomes" id="UP001610563">
    <property type="component" value="Unassembled WGS sequence"/>
</dbReference>
<dbReference type="PANTHER" id="PTHR37534">
    <property type="entry name" value="TRANSCRIPTIONAL ACTIVATOR PROTEIN UGA3"/>
    <property type="match status" value="1"/>
</dbReference>
<evidence type="ECO:0000256" key="1">
    <source>
        <dbReference type="ARBA" id="ARBA00004123"/>
    </source>
</evidence>
<proteinExistence type="predicted"/>
<evidence type="ECO:0000313" key="9">
    <source>
        <dbReference type="Proteomes" id="UP001610563"/>
    </source>
</evidence>
<dbReference type="PANTHER" id="PTHR37534:SF9">
    <property type="entry name" value="ZN(II)2CYS6 TRANSCRIPTION FACTOR (EUROFUNG)"/>
    <property type="match status" value="1"/>
</dbReference>
<dbReference type="SMART" id="SM00066">
    <property type="entry name" value="GAL4"/>
    <property type="match status" value="1"/>
</dbReference>
<dbReference type="Pfam" id="PF11951">
    <property type="entry name" value="Fungal_trans_2"/>
    <property type="match status" value="1"/>
</dbReference>
<comment type="subcellular location">
    <subcellularLocation>
        <location evidence="1">Nucleus</location>
    </subcellularLocation>
</comment>
<accession>A0ABR4FSW0</accession>
<comment type="caution">
    <text evidence="8">The sequence shown here is derived from an EMBL/GenBank/DDBJ whole genome shotgun (WGS) entry which is preliminary data.</text>
</comment>
<feature type="region of interest" description="Disordered" evidence="6">
    <location>
        <begin position="63"/>
        <end position="99"/>
    </location>
</feature>
<evidence type="ECO:0000256" key="6">
    <source>
        <dbReference type="SAM" id="MobiDB-lite"/>
    </source>
</evidence>
<keyword evidence="3" id="KW-0238">DNA-binding</keyword>
<evidence type="ECO:0000259" key="7">
    <source>
        <dbReference type="PROSITE" id="PS50048"/>
    </source>
</evidence>
<keyword evidence="9" id="KW-1185">Reference proteome</keyword>
<dbReference type="CDD" id="cd00067">
    <property type="entry name" value="GAL4"/>
    <property type="match status" value="1"/>
</dbReference>
<keyword evidence="5" id="KW-0539">Nucleus</keyword>
<dbReference type="InterPro" id="IPR021858">
    <property type="entry name" value="Fun_TF"/>
</dbReference>
<keyword evidence="2" id="KW-0805">Transcription regulation</keyword>
<evidence type="ECO:0000256" key="5">
    <source>
        <dbReference type="ARBA" id="ARBA00023242"/>
    </source>
</evidence>
<reference evidence="8 9" key="1">
    <citation type="submission" date="2024-07" db="EMBL/GenBank/DDBJ databases">
        <title>Section-level genome sequencing and comparative genomics of Aspergillus sections Usti and Cavernicolus.</title>
        <authorList>
            <consortium name="Lawrence Berkeley National Laboratory"/>
            <person name="Nybo J.L."/>
            <person name="Vesth T.C."/>
            <person name="Theobald S."/>
            <person name="Frisvad J.C."/>
            <person name="Larsen T.O."/>
            <person name="Kjaerboelling I."/>
            <person name="Rothschild-Mancinelli K."/>
            <person name="Lyhne E.K."/>
            <person name="Kogle M.E."/>
            <person name="Barry K."/>
            <person name="Clum A."/>
            <person name="Na H."/>
            <person name="Ledsgaard L."/>
            <person name="Lin J."/>
            <person name="Lipzen A."/>
            <person name="Kuo A."/>
            <person name="Riley R."/>
            <person name="Mondo S."/>
            <person name="Labutti K."/>
            <person name="Haridas S."/>
            <person name="Pangalinan J."/>
            <person name="Salamov A.A."/>
            <person name="Simmons B.A."/>
            <person name="Magnuson J.K."/>
            <person name="Chen J."/>
            <person name="Drula E."/>
            <person name="Henrissat B."/>
            <person name="Wiebenga A."/>
            <person name="Lubbers R.J."/>
            <person name="Gomes A.C."/>
            <person name="Makela M.R."/>
            <person name="Stajich J."/>
            <person name="Grigoriev I.V."/>
            <person name="Mortensen U.H."/>
            <person name="De Vries R.P."/>
            <person name="Baker S.E."/>
            <person name="Andersen M.R."/>
        </authorList>
    </citation>
    <scope>NUCLEOTIDE SEQUENCE [LARGE SCALE GENOMIC DNA]</scope>
    <source>
        <strain evidence="8 9">CBS 209.92</strain>
    </source>
</reference>
<evidence type="ECO:0000256" key="4">
    <source>
        <dbReference type="ARBA" id="ARBA00023163"/>
    </source>
</evidence>
<protein>
    <recommendedName>
        <fullName evidence="7">Zn(2)-C6 fungal-type domain-containing protein</fullName>
    </recommendedName>
</protein>
<feature type="compositionally biased region" description="Polar residues" evidence="6">
    <location>
        <begin position="79"/>
        <end position="91"/>
    </location>
</feature>
<keyword evidence="4" id="KW-0804">Transcription</keyword>
<dbReference type="Pfam" id="PF00172">
    <property type="entry name" value="Zn_clus"/>
    <property type="match status" value="1"/>
</dbReference>
<feature type="domain" description="Zn(2)-C6 fungal-type" evidence="7">
    <location>
        <begin position="21"/>
        <end position="51"/>
    </location>
</feature>
<gene>
    <name evidence="8" type="ORF">BJX66DRAFT_346902</name>
</gene>
<dbReference type="Gene3D" id="4.10.240.10">
    <property type="entry name" value="Zn(2)-C6 fungal-type DNA-binding domain"/>
    <property type="match status" value="1"/>
</dbReference>
<feature type="compositionally biased region" description="Basic residues" evidence="6">
    <location>
        <begin position="9"/>
        <end position="20"/>
    </location>
</feature>
<feature type="region of interest" description="Disordered" evidence="6">
    <location>
        <begin position="1"/>
        <end position="25"/>
    </location>
</feature>
<dbReference type="SUPFAM" id="SSF57701">
    <property type="entry name" value="Zn2/Cys6 DNA-binding domain"/>
    <property type="match status" value="1"/>
</dbReference>
<sequence length="462" mass="52141">MNRQPAGGRRQRRSGPRSKKGALTCRGRHTRCDEARPICGNCRKARLQCQQPEFVSSKWSAFAPDSAQDPQSHARNEAKAQQSSRTASDQRPASPAAESVMTPEIAHLLRIYESDIGTWMDVFDSELTYQRRLLCMAPSSPLLLNAICALAAQQLSLIRSVHIWKPVAEHYYGLAVHLLARLLSAYPSKMELAIVGTILLSSYELLASTGVDYQRHFKGAHTIVEAIHAQNSTSPLIRASFWNYARHEVAQALNRNSPTLHDPRSWPKFNLVEDEAKEDSFCNEVLRLAAETVCIAFGETARRGSAKRRKRELLALQSELDTWLRLCPKEWRGIEYEDEGNARYWFPRPNFAAALVFYHFSMLLLCLEHEKLSSGAQTGDEKENKNGKDDQAQADAHSRQIIFIALSSLPDSAMVVVVQPLCYAVKYVSDSALRDQAILLLDDVERQTGFHTRRKLERQLAR</sequence>
<name>A0ABR4FSW0_9EURO</name>
<dbReference type="InterPro" id="IPR001138">
    <property type="entry name" value="Zn2Cys6_DnaBD"/>
</dbReference>
<dbReference type="InterPro" id="IPR036864">
    <property type="entry name" value="Zn2-C6_fun-type_DNA-bd_sf"/>
</dbReference>
<evidence type="ECO:0000256" key="2">
    <source>
        <dbReference type="ARBA" id="ARBA00023015"/>
    </source>
</evidence>
<dbReference type="CDD" id="cd12148">
    <property type="entry name" value="fungal_TF_MHR"/>
    <property type="match status" value="1"/>
</dbReference>
<organism evidence="8 9">
    <name type="scientific">Aspergillus keveii</name>
    <dbReference type="NCBI Taxonomy" id="714993"/>
    <lineage>
        <taxon>Eukaryota</taxon>
        <taxon>Fungi</taxon>
        <taxon>Dikarya</taxon>
        <taxon>Ascomycota</taxon>
        <taxon>Pezizomycotina</taxon>
        <taxon>Eurotiomycetes</taxon>
        <taxon>Eurotiomycetidae</taxon>
        <taxon>Eurotiales</taxon>
        <taxon>Aspergillaceae</taxon>
        <taxon>Aspergillus</taxon>
        <taxon>Aspergillus subgen. Nidulantes</taxon>
    </lineage>
</organism>
<dbReference type="PROSITE" id="PS50048">
    <property type="entry name" value="ZN2_CY6_FUNGAL_2"/>
    <property type="match status" value="1"/>
</dbReference>